<evidence type="ECO:0000313" key="2">
    <source>
        <dbReference type="EMBL" id="MCE7011920.1"/>
    </source>
</evidence>
<dbReference type="InterPro" id="IPR004360">
    <property type="entry name" value="Glyas_Fos-R_dOase_dom"/>
</dbReference>
<keyword evidence="3" id="KW-1185">Reference proteome</keyword>
<name>A0ABS8ZXL1_9PSEU</name>
<dbReference type="PANTHER" id="PTHR21366:SF14">
    <property type="entry name" value="GLYOXALASE DOMAIN-CONTAINING PROTEIN 5"/>
    <property type="match status" value="1"/>
</dbReference>
<proteinExistence type="predicted"/>
<dbReference type="InterPro" id="IPR037523">
    <property type="entry name" value="VOC_core"/>
</dbReference>
<evidence type="ECO:0000259" key="1">
    <source>
        <dbReference type="PROSITE" id="PS51819"/>
    </source>
</evidence>
<gene>
    <name evidence="2" type="ORF">LWC34_55290</name>
</gene>
<dbReference type="EMBL" id="JAJVCN010000005">
    <property type="protein sequence ID" value="MCE7011920.1"/>
    <property type="molecule type" value="Genomic_DNA"/>
</dbReference>
<dbReference type="PROSITE" id="PS51819">
    <property type="entry name" value="VOC"/>
    <property type="match status" value="1"/>
</dbReference>
<dbReference type="InterPro" id="IPR050383">
    <property type="entry name" value="GlyoxalaseI/FosfomycinResist"/>
</dbReference>
<reference evidence="2 3" key="1">
    <citation type="submission" date="2021-12" db="EMBL/GenBank/DDBJ databases">
        <title>Genome sequence of Kibdelosporangium philippinense ATCC 49844.</title>
        <authorList>
            <person name="Fedorov E.A."/>
            <person name="Omeragic M."/>
            <person name="Shalygina K.F."/>
            <person name="Maclea K.S."/>
        </authorList>
    </citation>
    <scope>NUCLEOTIDE SEQUENCE [LARGE SCALE GENOMIC DNA]</scope>
    <source>
        <strain evidence="2 3">ATCC 49844</strain>
    </source>
</reference>
<dbReference type="Gene3D" id="3.10.180.10">
    <property type="entry name" value="2,3-Dihydroxybiphenyl 1,2-Dioxygenase, domain 1"/>
    <property type="match status" value="1"/>
</dbReference>
<feature type="domain" description="VOC" evidence="1">
    <location>
        <begin position="19"/>
        <end position="139"/>
    </location>
</feature>
<evidence type="ECO:0000313" key="3">
    <source>
        <dbReference type="Proteomes" id="UP001521150"/>
    </source>
</evidence>
<dbReference type="PANTHER" id="PTHR21366">
    <property type="entry name" value="GLYOXALASE FAMILY PROTEIN"/>
    <property type="match status" value="1"/>
</dbReference>
<dbReference type="InterPro" id="IPR029068">
    <property type="entry name" value="Glyas_Bleomycin-R_OHBP_Dase"/>
</dbReference>
<comment type="caution">
    <text evidence="2">The sequence shown here is derived from an EMBL/GenBank/DDBJ whole genome shotgun (WGS) entry which is preliminary data.</text>
</comment>
<protein>
    <submittedName>
        <fullName evidence="2">VOC family protein</fullName>
    </submittedName>
</protein>
<sequence length="145" mass="15245">MAALDLAFASDRAPERAVVLDHCVISVSDWARSNAFYRDVLGATVVPQGQGFAYRFGAQRLNVHGPGLDPAPVAKVPVVPGGSDLCFRWTGTAADAAAHLADHDVPVELGPTSRTGAYGAGTSVYFRDPDGSLLEFITYSPPDEG</sequence>
<organism evidence="2 3">
    <name type="scientific">Kibdelosporangium philippinense</name>
    <dbReference type="NCBI Taxonomy" id="211113"/>
    <lineage>
        <taxon>Bacteria</taxon>
        <taxon>Bacillati</taxon>
        <taxon>Actinomycetota</taxon>
        <taxon>Actinomycetes</taxon>
        <taxon>Pseudonocardiales</taxon>
        <taxon>Pseudonocardiaceae</taxon>
        <taxon>Kibdelosporangium</taxon>
    </lineage>
</organism>
<dbReference type="Pfam" id="PF00903">
    <property type="entry name" value="Glyoxalase"/>
    <property type="match status" value="1"/>
</dbReference>
<dbReference type="Proteomes" id="UP001521150">
    <property type="component" value="Unassembled WGS sequence"/>
</dbReference>
<dbReference type="SUPFAM" id="SSF54593">
    <property type="entry name" value="Glyoxalase/Bleomycin resistance protein/Dihydroxybiphenyl dioxygenase"/>
    <property type="match status" value="1"/>
</dbReference>
<accession>A0ABS8ZXL1</accession>